<gene>
    <name evidence="2" type="ORF">COLO4_27742</name>
</gene>
<comment type="caution">
    <text evidence="2">The sequence shown here is derived from an EMBL/GenBank/DDBJ whole genome shotgun (WGS) entry which is preliminary data.</text>
</comment>
<feature type="region of interest" description="Disordered" evidence="1">
    <location>
        <begin position="1"/>
        <end position="24"/>
    </location>
</feature>
<accession>A0A1R3HPN8</accession>
<proteinExistence type="predicted"/>
<keyword evidence="3" id="KW-1185">Reference proteome</keyword>
<sequence>MEGEEKRQGSRQWGEEGFPGKAERAPAIQNKIKNRLWAPSSAWWNIVAGPSSITYLKSSSFRLLSLSLLLR</sequence>
<dbReference type="Proteomes" id="UP000187203">
    <property type="component" value="Unassembled WGS sequence"/>
</dbReference>
<evidence type="ECO:0000256" key="1">
    <source>
        <dbReference type="SAM" id="MobiDB-lite"/>
    </source>
</evidence>
<organism evidence="2 3">
    <name type="scientific">Corchorus olitorius</name>
    <dbReference type="NCBI Taxonomy" id="93759"/>
    <lineage>
        <taxon>Eukaryota</taxon>
        <taxon>Viridiplantae</taxon>
        <taxon>Streptophyta</taxon>
        <taxon>Embryophyta</taxon>
        <taxon>Tracheophyta</taxon>
        <taxon>Spermatophyta</taxon>
        <taxon>Magnoliopsida</taxon>
        <taxon>eudicotyledons</taxon>
        <taxon>Gunneridae</taxon>
        <taxon>Pentapetalae</taxon>
        <taxon>rosids</taxon>
        <taxon>malvids</taxon>
        <taxon>Malvales</taxon>
        <taxon>Malvaceae</taxon>
        <taxon>Grewioideae</taxon>
        <taxon>Apeibeae</taxon>
        <taxon>Corchorus</taxon>
    </lineage>
</organism>
<name>A0A1R3HPN8_9ROSI</name>
<dbReference type="EMBL" id="AWUE01019674">
    <property type="protein sequence ID" value="OMO72254.1"/>
    <property type="molecule type" value="Genomic_DNA"/>
</dbReference>
<dbReference type="AlphaFoldDB" id="A0A1R3HPN8"/>
<protein>
    <submittedName>
        <fullName evidence="2">Uncharacterized protein</fullName>
    </submittedName>
</protein>
<evidence type="ECO:0000313" key="2">
    <source>
        <dbReference type="EMBL" id="OMO72254.1"/>
    </source>
</evidence>
<evidence type="ECO:0000313" key="3">
    <source>
        <dbReference type="Proteomes" id="UP000187203"/>
    </source>
</evidence>
<reference evidence="3" key="1">
    <citation type="submission" date="2013-09" db="EMBL/GenBank/DDBJ databases">
        <title>Corchorus olitorius genome sequencing.</title>
        <authorList>
            <person name="Alam M."/>
            <person name="Haque M.S."/>
            <person name="Islam M.S."/>
            <person name="Emdad E.M."/>
            <person name="Islam M.M."/>
            <person name="Ahmed B."/>
            <person name="Halim A."/>
            <person name="Hossen Q.M.M."/>
            <person name="Hossain M.Z."/>
            <person name="Ahmed R."/>
            <person name="Khan M.M."/>
            <person name="Islam R."/>
            <person name="Rashid M.M."/>
            <person name="Khan S.A."/>
            <person name="Rahman M.S."/>
            <person name="Alam M."/>
            <person name="Yahiya A.S."/>
            <person name="Khan M.S."/>
            <person name="Azam M.S."/>
            <person name="Haque T."/>
            <person name="Lashkar M.Z.H."/>
            <person name="Akhand A.I."/>
            <person name="Morshed G."/>
            <person name="Roy S."/>
            <person name="Uddin K.S."/>
            <person name="Rabeya T."/>
            <person name="Hossain A.S."/>
            <person name="Chowdhury A."/>
            <person name="Snigdha A.R."/>
            <person name="Mortoza M.S."/>
            <person name="Matin S.A."/>
            <person name="Hoque S.M.E."/>
            <person name="Islam M.K."/>
            <person name="Roy D.K."/>
            <person name="Haider R."/>
            <person name="Moosa M.M."/>
            <person name="Elias S.M."/>
            <person name="Hasan A.M."/>
            <person name="Jahan S."/>
            <person name="Shafiuddin M."/>
            <person name="Mahmood N."/>
            <person name="Shommy N.S."/>
        </authorList>
    </citation>
    <scope>NUCLEOTIDE SEQUENCE [LARGE SCALE GENOMIC DNA]</scope>
    <source>
        <strain evidence="3">cv. O-4</strain>
    </source>
</reference>